<dbReference type="HOGENOM" id="CLU_167860_0_0_1"/>
<dbReference type="EnsemblPlants" id="ORUFI02G02320.1">
    <property type="protein sequence ID" value="ORUFI02G02320.1"/>
    <property type="gene ID" value="ORUFI02G02320"/>
</dbReference>
<dbReference type="Proteomes" id="UP000008022">
    <property type="component" value="Unassembled WGS sequence"/>
</dbReference>
<organism evidence="1 2">
    <name type="scientific">Oryza rufipogon</name>
    <name type="common">Brownbeard rice</name>
    <name type="synonym">Asian wild rice</name>
    <dbReference type="NCBI Taxonomy" id="4529"/>
    <lineage>
        <taxon>Eukaryota</taxon>
        <taxon>Viridiplantae</taxon>
        <taxon>Streptophyta</taxon>
        <taxon>Embryophyta</taxon>
        <taxon>Tracheophyta</taxon>
        <taxon>Spermatophyta</taxon>
        <taxon>Magnoliopsida</taxon>
        <taxon>Liliopsida</taxon>
        <taxon>Poales</taxon>
        <taxon>Poaceae</taxon>
        <taxon>BOP clade</taxon>
        <taxon>Oryzoideae</taxon>
        <taxon>Oryzeae</taxon>
        <taxon>Oryzinae</taxon>
        <taxon>Oryza</taxon>
    </lineage>
</organism>
<proteinExistence type="predicted"/>
<dbReference type="Gramene" id="ORUFI02G02320.1">
    <property type="protein sequence ID" value="ORUFI02G02320.1"/>
    <property type="gene ID" value="ORUFI02G02320"/>
</dbReference>
<evidence type="ECO:0000313" key="1">
    <source>
        <dbReference type="EnsemblPlants" id="ORUFI02G02320.1"/>
    </source>
</evidence>
<sequence>MAAGQLGKSKVIGNWEDKAQRVLLSLLLQCALSMVMKGQRDGEPSCSSPDCVQVSDLIPVGIRLGTWVSWLGVRPGTRMYQAWIIQR</sequence>
<name>A0A0E0N996_ORYRU</name>
<evidence type="ECO:0000313" key="2">
    <source>
        <dbReference type="Proteomes" id="UP000008022"/>
    </source>
</evidence>
<reference evidence="2" key="1">
    <citation type="submission" date="2013-06" db="EMBL/GenBank/DDBJ databases">
        <authorList>
            <person name="Zhao Q."/>
        </authorList>
    </citation>
    <scope>NUCLEOTIDE SEQUENCE</scope>
    <source>
        <strain evidence="2">cv. W1943</strain>
    </source>
</reference>
<accession>A0A0E0N996</accession>
<dbReference type="AlphaFoldDB" id="A0A0E0N996"/>
<keyword evidence="2" id="KW-1185">Reference proteome</keyword>
<protein>
    <submittedName>
        <fullName evidence="1">Uncharacterized protein</fullName>
    </submittedName>
</protein>
<reference evidence="1" key="2">
    <citation type="submission" date="2015-06" db="UniProtKB">
        <authorList>
            <consortium name="EnsemblPlants"/>
        </authorList>
    </citation>
    <scope>IDENTIFICATION</scope>
</reference>